<evidence type="ECO:0000256" key="2">
    <source>
        <dbReference type="SAM" id="SignalP"/>
    </source>
</evidence>
<dbReference type="Gene3D" id="2.40.30.170">
    <property type="match status" value="1"/>
</dbReference>
<comment type="similarity">
    <text evidence="1">Belongs to the membrane fusion protein (MFP) (TC 8.A.1) family.</text>
</comment>
<protein>
    <submittedName>
        <fullName evidence="3">Efflux RND transporter periplasmic adaptor subunit</fullName>
    </submittedName>
</protein>
<comment type="caution">
    <text evidence="3">The sequence shown here is derived from an EMBL/GenBank/DDBJ whole genome shotgun (WGS) entry which is preliminary data.</text>
</comment>
<dbReference type="PANTHER" id="PTHR30469">
    <property type="entry name" value="MULTIDRUG RESISTANCE PROTEIN MDTA"/>
    <property type="match status" value="1"/>
</dbReference>
<evidence type="ECO:0000313" key="3">
    <source>
        <dbReference type="EMBL" id="MBC8749456.1"/>
    </source>
</evidence>
<organism evidence="3 4">
    <name type="scientific">Paraburkholderia podalyriae</name>
    <dbReference type="NCBI Taxonomy" id="1938811"/>
    <lineage>
        <taxon>Bacteria</taxon>
        <taxon>Pseudomonadati</taxon>
        <taxon>Pseudomonadota</taxon>
        <taxon>Betaproteobacteria</taxon>
        <taxon>Burkholderiales</taxon>
        <taxon>Burkholderiaceae</taxon>
        <taxon>Paraburkholderia</taxon>
    </lineage>
</organism>
<dbReference type="RefSeq" id="WP_187636460.1">
    <property type="nucleotide sequence ID" value="NZ_VZQQ01000020.1"/>
</dbReference>
<dbReference type="Gene3D" id="2.40.420.20">
    <property type="match status" value="1"/>
</dbReference>
<dbReference type="EMBL" id="VZQQ01000020">
    <property type="protein sequence ID" value="MBC8749456.1"/>
    <property type="molecule type" value="Genomic_DNA"/>
</dbReference>
<gene>
    <name evidence="3" type="ORF">F6X42_23565</name>
</gene>
<proteinExistence type="inferred from homology"/>
<dbReference type="NCBIfam" id="TIGR01730">
    <property type="entry name" value="RND_mfp"/>
    <property type="match status" value="1"/>
</dbReference>
<keyword evidence="2" id="KW-0732">Signal</keyword>
<name>A0ABR7PT49_9BURK</name>
<reference evidence="3 4" key="1">
    <citation type="submission" date="2019-09" db="EMBL/GenBank/DDBJ databases">
        <title>Paraburkholderia podalyriae sp. nov., A South African Podalyria-associated rhizobium.</title>
        <authorList>
            <person name="Mavima L."/>
            <person name="Beukes C.W."/>
            <person name="Palmer M."/>
            <person name="De Meyer S.E."/>
            <person name="James E.K."/>
            <person name="Maluk M."/>
            <person name="Avontuur J.R."/>
            <person name="Chan W.Y."/>
            <person name="Venter S.N."/>
            <person name="Steenkamp E.T."/>
        </authorList>
    </citation>
    <scope>NUCLEOTIDE SEQUENCE [LARGE SCALE GENOMIC DNA]</scope>
    <source>
        <strain evidence="3 4">WC7.3b</strain>
    </source>
</reference>
<feature type="signal peptide" evidence="2">
    <location>
        <begin position="1"/>
        <end position="37"/>
    </location>
</feature>
<evidence type="ECO:0000313" key="4">
    <source>
        <dbReference type="Proteomes" id="UP000736373"/>
    </source>
</evidence>
<dbReference type="Proteomes" id="UP000736373">
    <property type="component" value="Unassembled WGS sequence"/>
</dbReference>
<dbReference type="InterPro" id="IPR006143">
    <property type="entry name" value="RND_pump_MFP"/>
</dbReference>
<dbReference type="Gene3D" id="1.10.287.470">
    <property type="entry name" value="Helix hairpin bin"/>
    <property type="match status" value="1"/>
</dbReference>
<dbReference type="PANTHER" id="PTHR30469:SF15">
    <property type="entry name" value="HLYD FAMILY OF SECRETION PROTEINS"/>
    <property type="match status" value="1"/>
</dbReference>
<accession>A0ABR7PT49</accession>
<evidence type="ECO:0000256" key="1">
    <source>
        <dbReference type="ARBA" id="ARBA00009477"/>
    </source>
</evidence>
<feature type="chain" id="PRO_5045596712" evidence="2">
    <location>
        <begin position="38"/>
        <end position="374"/>
    </location>
</feature>
<sequence>MRNSLFSSRHPWPRVAAAAAPLVCAVLLYATVHPVHADDSAAGQAQPSVAVQTVRVQRAAIAQPVRGFGSVAATASNVTTINLPYVSRIVQMRVQAGETVKRGAPLFVVQADPAAVLAATQARGALALAQGELIRSRSLYDKGLATQSQLASASKAVDDAREALAAQNQTGIASGNKIVTAPFDGVVLQLSAAQGDQLQAGAAILQLASGASRDARANVTLGVEPTDAASIHPGDAVTLHGLSAALAQTSIDGRVVFVGAAIDPQSQLVNIGATVPLAQTPFIPGTRVAGDIATRTGTHWIVPRAAVLRDGQHAYVFQITPQNKAHRVAVSIAVENGGRYGVDGPLDPALGVVTSGNYELKDGMAVRAGGDGAR</sequence>
<dbReference type="SUPFAM" id="SSF111369">
    <property type="entry name" value="HlyD-like secretion proteins"/>
    <property type="match status" value="1"/>
</dbReference>
<keyword evidence="4" id="KW-1185">Reference proteome</keyword>
<dbReference type="Gene3D" id="2.40.50.100">
    <property type="match status" value="1"/>
</dbReference>